<dbReference type="InterPro" id="IPR005248">
    <property type="entry name" value="NadD/NMNAT"/>
</dbReference>
<evidence type="ECO:0000256" key="11">
    <source>
        <dbReference type="HAMAP-Rule" id="MF_00244"/>
    </source>
</evidence>
<dbReference type="SUPFAM" id="SSF52374">
    <property type="entry name" value="Nucleotidylyl transferase"/>
    <property type="match status" value="1"/>
</dbReference>
<reference evidence="13 14" key="1">
    <citation type="submission" date="2018-12" db="EMBL/GenBank/DDBJ databases">
        <title>The whole draft genome of Aquabacterium sp. SJQ9.</title>
        <authorList>
            <person name="Sun L."/>
            <person name="Gao X."/>
            <person name="Chen W."/>
            <person name="Huang K."/>
        </authorList>
    </citation>
    <scope>NUCLEOTIDE SEQUENCE [LARGE SCALE GENOMIC DNA]</scope>
    <source>
        <strain evidence="13 14">SJQ9</strain>
    </source>
</reference>
<dbReference type="GO" id="GO:0005524">
    <property type="term" value="F:ATP binding"/>
    <property type="evidence" value="ECO:0007669"/>
    <property type="project" value="UniProtKB-KW"/>
</dbReference>
<evidence type="ECO:0000256" key="3">
    <source>
        <dbReference type="ARBA" id="ARBA00009014"/>
    </source>
</evidence>
<evidence type="ECO:0000313" key="13">
    <source>
        <dbReference type="EMBL" id="RRS05130.1"/>
    </source>
</evidence>
<sequence length="221" mass="24046">MTHTSTGAGHLGRIGLMGGSFDPVHSAHLALARTALQHLALDQVRWVPVGQPWQKARQLAPAEHRLAMVALAIQDEPRFVVDDIEIRRAGPSYTLDTVRELQARGQREQAGQGAPAEYFLIIGQDQYANLPTWHGWRELIDLVTLAVACRGDQRPRPAPELAAAPHRVVELPMPPMTVSSTDIRAHLGAGEPADTLADAMVPPAVSRYIANHQLYAPGAPR</sequence>
<evidence type="ECO:0000256" key="6">
    <source>
        <dbReference type="ARBA" id="ARBA00022695"/>
    </source>
</evidence>
<dbReference type="GO" id="GO:0004515">
    <property type="term" value="F:nicotinate-nucleotide adenylyltransferase activity"/>
    <property type="evidence" value="ECO:0007669"/>
    <property type="project" value="UniProtKB-UniRule"/>
</dbReference>
<keyword evidence="4 11" id="KW-0662">Pyridine nucleotide biosynthesis</keyword>
<organism evidence="13 14">
    <name type="scientific">Aquabacterium soli</name>
    <dbReference type="NCBI Taxonomy" id="2493092"/>
    <lineage>
        <taxon>Bacteria</taxon>
        <taxon>Pseudomonadati</taxon>
        <taxon>Pseudomonadota</taxon>
        <taxon>Betaproteobacteria</taxon>
        <taxon>Burkholderiales</taxon>
        <taxon>Aquabacterium</taxon>
    </lineage>
</organism>
<comment type="caution">
    <text evidence="13">The sequence shown here is derived from an EMBL/GenBank/DDBJ whole genome shotgun (WGS) entry which is preliminary data.</text>
</comment>
<dbReference type="GO" id="GO:0009435">
    <property type="term" value="P:NAD+ biosynthetic process"/>
    <property type="evidence" value="ECO:0007669"/>
    <property type="project" value="UniProtKB-UniRule"/>
</dbReference>
<dbReference type="PANTHER" id="PTHR39321">
    <property type="entry name" value="NICOTINATE-NUCLEOTIDE ADENYLYLTRANSFERASE-RELATED"/>
    <property type="match status" value="1"/>
</dbReference>
<dbReference type="PANTHER" id="PTHR39321:SF3">
    <property type="entry name" value="PHOSPHOPANTETHEINE ADENYLYLTRANSFERASE"/>
    <property type="match status" value="1"/>
</dbReference>
<keyword evidence="7 11" id="KW-0547">Nucleotide-binding</keyword>
<dbReference type="CDD" id="cd02165">
    <property type="entry name" value="NMNAT"/>
    <property type="match status" value="1"/>
</dbReference>
<dbReference type="UniPathway" id="UPA00253">
    <property type="reaction ID" value="UER00332"/>
</dbReference>
<keyword evidence="14" id="KW-1185">Reference proteome</keyword>
<name>A0A3R8TDD4_9BURK</name>
<keyword evidence="6 11" id="KW-0548">Nucleotidyltransferase</keyword>
<evidence type="ECO:0000256" key="2">
    <source>
        <dbReference type="ARBA" id="ARBA00005019"/>
    </source>
</evidence>
<keyword evidence="9 11" id="KW-0520">NAD</keyword>
<evidence type="ECO:0000313" key="14">
    <source>
        <dbReference type="Proteomes" id="UP000269265"/>
    </source>
</evidence>
<evidence type="ECO:0000256" key="1">
    <source>
        <dbReference type="ARBA" id="ARBA00002324"/>
    </source>
</evidence>
<dbReference type="AlphaFoldDB" id="A0A3R8TDD4"/>
<gene>
    <name evidence="11 13" type="primary">nadD</name>
    <name evidence="13" type="ORF">EIP75_06040</name>
</gene>
<comment type="function">
    <text evidence="1 11">Catalyzes the reversible adenylation of nicotinate mononucleotide (NaMN) to nicotinic acid adenine dinucleotide (NaAD).</text>
</comment>
<evidence type="ECO:0000256" key="10">
    <source>
        <dbReference type="ARBA" id="ARBA00048721"/>
    </source>
</evidence>
<dbReference type="InterPro" id="IPR004821">
    <property type="entry name" value="Cyt_trans-like"/>
</dbReference>
<keyword evidence="5 11" id="KW-0808">Transferase</keyword>
<evidence type="ECO:0000256" key="4">
    <source>
        <dbReference type="ARBA" id="ARBA00022642"/>
    </source>
</evidence>
<evidence type="ECO:0000256" key="8">
    <source>
        <dbReference type="ARBA" id="ARBA00022840"/>
    </source>
</evidence>
<dbReference type="HAMAP" id="MF_00244">
    <property type="entry name" value="NaMN_adenylyltr"/>
    <property type="match status" value="1"/>
</dbReference>
<dbReference type="NCBIfam" id="TIGR00125">
    <property type="entry name" value="cyt_tran_rel"/>
    <property type="match status" value="1"/>
</dbReference>
<evidence type="ECO:0000259" key="12">
    <source>
        <dbReference type="Pfam" id="PF01467"/>
    </source>
</evidence>
<dbReference type="OrthoDB" id="5295945at2"/>
<keyword evidence="8 11" id="KW-0067">ATP-binding</keyword>
<comment type="catalytic activity">
    <reaction evidence="10 11">
        <text>nicotinate beta-D-ribonucleotide + ATP + H(+) = deamido-NAD(+) + diphosphate</text>
        <dbReference type="Rhea" id="RHEA:22860"/>
        <dbReference type="ChEBI" id="CHEBI:15378"/>
        <dbReference type="ChEBI" id="CHEBI:30616"/>
        <dbReference type="ChEBI" id="CHEBI:33019"/>
        <dbReference type="ChEBI" id="CHEBI:57502"/>
        <dbReference type="ChEBI" id="CHEBI:58437"/>
        <dbReference type="EC" id="2.7.7.18"/>
    </reaction>
</comment>
<proteinExistence type="inferred from homology"/>
<comment type="similarity">
    <text evidence="3 11">Belongs to the NadD family.</text>
</comment>
<dbReference type="NCBIfam" id="NF000840">
    <property type="entry name" value="PRK00071.1-3"/>
    <property type="match status" value="1"/>
</dbReference>
<feature type="domain" description="Cytidyltransferase-like" evidence="12">
    <location>
        <begin position="16"/>
        <end position="185"/>
    </location>
</feature>
<protein>
    <recommendedName>
        <fullName evidence="11">Probable nicotinate-nucleotide adenylyltransferase</fullName>
        <ecNumber evidence="11">2.7.7.18</ecNumber>
    </recommendedName>
    <alternativeName>
        <fullName evidence="11">Deamido-NAD(+) diphosphorylase</fullName>
    </alternativeName>
    <alternativeName>
        <fullName evidence="11">Deamido-NAD(+) pyrophosphorylase</fullName>
    </alternativeName>
    <alternativeName>
        <fullName evidence="11">Nicotinate mononucleotide adenylyltransferase</fullName>
        <shortName evidence="11">NaMN adenylyltransferase</shortName>
    </alternativeName>
</protein>
<dbReference type="Gene3D" id="3.40.50.620">
    <property type="entry name" value="HUPs"/>
    <property type="match status" value="1"/>
</dbReference>
<evidence type="ECO:0000256" key="9">
    <source>
        <dbReference type="ARBA" id="ARBA00023027"/>
    </source>
</evidence>
<accession>A0A3R8TDD4</accession>
<evidence type="ECO:0000256" key="7">
    <source>
        <dbReference type="ARBA" id="ARBA00022741"/>
    </source>
</evidence>
<dbReference type="RefSeq" id="WP_125242349.1">
    <property type="nucleotide sequence ID" value="NZ_RSED01000004.1"/>
</dbReference>
<dbReference type="Pfam" id="PF01467">
    <property type="entry name" value="CTP_transf_like"/>
    <property type="match status" value="1"/>
</dbReference>
<dbReference type="InterPro" id="IPR014729">
    <property type="entry name" value="Rossmann-like_a/b/a_fold"/>
</dbReference>
<dbReference type="NCBIfam" id="TIGR00482">
    <property type="entry name" value="nicotinate (nicotinamide) nucleotide adenylyltransferase"/>
    <property type="match status" value="1"/>
</dbReference>
<dbReference type="EC" id="2.7.7.18" evidence="11"/>
<comment type="pathway">
    <text evidence="2 11">Cofactor biosynthesis; NAD(+) biosynthesis; deamido-NAD(+) from nicotinate D-ribonucleotide: step 1/1.</text>
</comment>
<evidence type="ECO:0000256" key="5">
    <source>
        <dbReference type="ARBA" id="ARBA00022679"/>
    </source>
</evidence>
<dbReference type="EMBL" id="RSED01000004">
    <property type="protein sequence ID" value="RRS05130.1"/>
    <property type="molecule type" value="Genomic_DNA"/>
</dbReference>
<dbReference type="Proteomes" id="UP000269265">
    <property type="component" value="Unassembled WGS sequence"/>
</dbReference>